<sequence>MRSFAILLFLAGALHLFLQVPIIIAGCGALALWVLWKLKWVILGILGLEMLFGGGDSGSDA</sequence>
<name>A0A364NSD4_9PROT</name>
<dbReference type="EMBL" id="PGTO01000045">
    <property type="protein sequence ID" value="RAU19998.1"/>
    <property type="molecule type" value="Genomic_DNA"/>
</dbReference>
<organism evidence="1 2">
    <name type="scientific">Paramagnetospirillum kuznetsovii</name>
    <dbReference type="NCBI Taxonomy" id="2053833"/>
    <lineage>
        <taxon>Bacteria</taxon>
        <taxon>Pseudomonadati</taxon>
        <taxon>Pseudomonadota</taxon>
        <taxon>Alphaproteobacteria</taxon>
        <taxon>Rhodospirillales</taxon>
        <taxon>Magnetospirillaceae</taxon>
        <taxon>Paramagnetospirillum</taxon>
    </lineage>
</organism>
<proteinExistence type="predicted"/>
<dbReference type="AlphaFoldDB" id="A0A364NSD4"/>
<dbReference type="PROSITE" id="PS51257">
    <property type="entry name" value="PROKAR_LIPOPROTEIN"/>
    <property type="match status" value="1"/>
</dbReference>
<reference evidence="1 2" key="1">
    <citation type="submission" date="2017-11" db="EMBL/GenBank/DDBJ databases">
        <title>Draft genome sequence of magnetotactic bacterium Magnetospirillum kuznetsovii LBB-42.</title>
        <authorList>
            <person name="Grouzdev D.S."/>
            <person name="Rysina M.S."/>
            <person name="Baslerov R.V."/>
            <person name="Koziaeva V."/>
        </authorList>
    </citation>
    <scope>NUCLEOTIDE SEQUENCE [LARGE SCALE GENOMIC DNA]</scope>
    <source>
        <strain evidence="1 2">LBB-42</strain>
    </source>
</reference>
<dbReference type="RefSeq" id="WP_112147501.1">
    <property type="nucleotide sequence ID" value="NZ_PGTO01000045.1"/>
</dbReference>
<evidence type="ECO:0000313" key="1">
    <source>
        <dbReference type="EMBL" id="RAU19998.1"/>
    </source>
</evidence>
<protein>
    <submittedName>
        <fullName evidence="1">Uncharacterized protein</fullName>
    </submittedName>
</protein>
<evidence type="ECO:0000313" key="2">
    <source>
        <dbReference type="Proteomes" id="UP000251075"/>
    </source>
</evidence>
<accession>A0A364NSD4</accession>
<keyword evidence="2" id="KW-1185">Reference proteome</keyword>
<comment type="caution">
    <text evidence="1">The sequence shown here is derived from an EMBL/GenBank/DDBJ whole genome shotgun (WGS) entry which is preliminary data.</text>
</comment>
<dbReference type="Proteomes" id="UP000251075">
    <property type="component" value="Unassembled WGS sequence"/>
</dbReference>
<gene>
    <name evidence="1" type="ORF">CU669_20775</name>
</gene>